<reference evidence="2" key="1">
    <citation type="journal article" date="2019" name="Sci. Rep.">
        <title>Draft genome of Tanacetum cinerariifolium, the natural source of mosquito coil.</title>
        <authorList>
            <person name="Yamashiro T."/>
            <person name="Shiraishi A."/>
            <person name="Satake H."/>
            <person name="Nakayama K."/>
        </authorList>
    </citation>
    <scope>NUCLEOTIDE SEQUENCE</scope>
</reference>
<protein>
    <submittedName>
        <fullName evidence="2">Uncharacterized protein</fullName>
    </submittedName>
</protein>
<dbReference type="EMBL" id="BKCJ011463425">
    <property type="protein sequence ID" value="GFD35802.1"/>
    <property type="molecule type" value="Genomic_DNA"/>
</dbReference>
<proteinExistence type="predicted"/>
<feature type="non-terminal residue" evidence="2">
    <location>
        <position position="83"/>
    </location>
</feature>
<sequence length="83" mass="8893">AEEGDAEVHGEEVNASVTTEGDVSAAHDEVLTGVETSDETVMDDVSNQGRMSVEIDQDADVVLEDNREVADDVKDVQDDIDES</sequence>
<feature type="region of interest" description="Disordered" evidence="1">
    <location>
        <begin position="1"/>
        <end position="26"/>
    </location>
</feature>
<dbReference type="AlphaFoldDB" id="A0A699VJL0"/>
<comment type="caution">
    <text evidence="2">The sequence shown here is derived from an EMBL/GenBank/DDBJ whole genome shotgun (WGS) entry which is preliminary data.</text>
</comment>
<evidence type="ECO:0000313" key="2">
    <source>
        <dbReference type="EMBL" id="GFD35802.1"/>
    </source>
</evidence>
<name>A0A699VJL0_TANCI</name>
<evidence type="ECO:0000256" key="1">
    <source>
        <dbReference type="SAM" id="MobiDB-lite"/>
    </source>
</evidence>
<accession>A0A699VJL0</accession>
<gene>
    <name evidence="2" type="ORF">Tci_907771</name>
</gene>
<feature type="compositionally biased region" description="Basic and acidic residues" evidence="1">
    <location>
        <begin position="1"/>
        <end position="12"/>
    </location>
</feature>
<organism evidence="2">
    <name type="scientific">Tanacetum cinerariifolium</name>
    <name type="common">Dalmatian daisy</name>
    <name type="synonym">Chrysanthemum cinerariifolium</name>
    <dbReference type="NCBI Taxonomy" id="118510"/>
    <lineage>
        <taxon>Eukaryota</taxon>
        <taxon>Viridiplantae</taxon>
        <taxon>Streptophyta</taxon>
        <taxon>Embryophyta</taxon>
        <taxon>Tracheophyta</taxon>
        <taxon>Spermatophyta</taxon>
        <taxon>Magnoliopsida</taxon>
        <taxon>eudicotyledons</taxon>
        <taxon>Gunneridae</taxon>
        <taxon>Pentapetalae</taxon>
        <taxon>asterids</taxon>
        <taxon>campanulids</taxon>
        <taxon>Asterales</taxon>
        <taxon>Asteraceae</taxon>
        <taxon>Asteroideae</taxon>
        <taxon>Anthemideae</taxon>
        <taxon>Anthemidinae</taxon>
        <taxon>Tanacetum</taxon>
    </lineage>
</organism>
<feature type="non-terminal residue" evidence="2">
    <location>
        <position position="1"/>
    </location>
</feature>